<dbReference type="Pfam" id="PF11217">
    <property type="entry name" value="DUF3013"/>
    <property type="match status" value="1"/>
</dbReference>
<accession>A0ABV4DR50</accession>
<dbReference type="EMBL" id="JBCLUF010000035">
    <property type="protein sequence ID" value="MEY8662947.1"/>
    <property type="molecule type" value="Genomic_DNA"/>
</dbReference>
<proteinExistence type="predicted"/>
<dbReference type="Proteomes" id="UP001565236">
    <property type="component" value="Unassembled WGS sequence"/>
</dbReference>
<keyword evidence="2" id="KW-1185">Reference proteome</keyword>
<organism evidence="1 2">
    <name type="scientific">Ligilactobacillus faecis</name>
    <dbReference type="NCBI Taxonomy" id="762833"/>
    <lineage>
        <taxon>Bacteria</taxon>
        <taxon>Bacillati</taxon>
        <taxon>Bacillota</taxon>
        <taxon>Bacilli</taxon>
        <taxon>Lactobacillales</taxon>
        <taxon>Lactobacillaceae</taxon>
        <taxon>Ligilactobacillus</taxon>
    </lineage>
</organism>
<gene>
    <name evidence="1" type="ORF">AALT52_08605</name>
</gene>
<evidence type="ECO:0000313" key="2">
    <source>
        <dbReference type="Proteomes" id="UP001565236"/>
    </source>
</evidence>
<dbReference type="Gene3D" id="3.40.50.11250">
    <property type="entry name" value="Protein of unknown function DUF3013"/>
    <property type="match status" value="1"/>
</dbReference>
<dbReference type="InterPro" id="IPR021380">
    <property type="entry name" value="DUF3013"/>
</dbReference>
<sequence length="162" mass="18593">MEKIDLLTFLEDESEQLDFDGQVEVFWDKKHKLFEIELTFYAENKSGQVIEDVAGVSSEEPIISFSDSILLYSKETPVEFEATDYLVCLPYAGKKGWTLAEGKAFFSYLQVILDNGSSDLLDFLNDSMTDVFELTWSNVEFEKFILDAKKHTPNGQLPYPKF</sequence>
<name>A0ABV4DR50_9LACO</name>
<protein>
    <submittedName>
        <fullName evidence="1">DUF3013 family protein</fullName>
    </submittedName>
</protein>
<comment type="caution">
    <text evidence="1">The sequence shown here is derived from an EMBL/GenBank/DDBJ whole genome shotgun (WGS) entry which is preliminary data.</text>
</comment>
<evidence type="ECO:0000313" key="1">
    <source>
        <dbReference type="EMBL" id="MEY8662947.1"/>
    </source>
</evidence>
<reference evidence="1 2" key="1">
    <citation type="submission" date="2024-03" db="EMBL/GenBank/DDBJ databases">
        <title>Mouse gut bacterial collection (mGBC) of GemPharmatech.</title>
        <authorList>
            <person name="He Y."/>
            <person name="Dong L."/>
            <person name="Wu D."/>
            <person name="Gao X."/>
            <person name="Lin Z."/>
        </authorList>
    </citation>
    <scope>NUCLEOTIDE SEQUENCE [LARGE SCALE GENOMIC DNA]</scope>
    <source>
        <strain evidence="1 2">15-30</strain>
    </source>
</reference>
<dbReference type="RefSeq" id="WP_369942876.1">
    <property type="nucleotide sequence ID" value="NZ_JBCLUF010000035.1"/>
</dbReference>